<organism evidence="3 4">
    <name type="scientific">Lupinus albus</name>
    <name type="common">White lupine</name>
    <name type="synonym">Lupinus termis</name>
    <dbReference type="NCBI Taxonomy" id="3870"/>
    <lineage>
        <taxon>Eukaryota</taxon>
        <taxon>Viridiplantae</taxon>
        <taxon>Streptophyta</taxon>
        <taxon>Embryophyta</taxon>
        <taxon>Tracheophyta</taxon>
        <taxon>Spermatophyta</taxon>
        <taxon>Magnoliopsida</taxon>
        <taxon>eudicotyledons</taxon>
        <taxon>Gunneridae</taxon>
        <taxon>Pentapetalae</taxon>
        <taxon>rosids</taxon>
        <taxon>fabids</taxon>
        <taxon>Fabales</taxon>
        <taxon>Fabaceae</taxon>
        <taxon>Papilionoideae</taxon>
        <taxon>50 kb inversion clade</taxon>
        <taxon>genistoids sensu lato</taxon>
        <taxon>core genistoids</taxon>
        <taxon>Genisteae</taxon>
        <taxon>Lupinus</taxon>
    </lineage>
</organism>
<evidence type="ECO:0000313" key="4">
    <source>
        <dbReference type="Proteomes" id="UP000447434"/>
    </source>
</evidence>
<protein>
    <recommendedName>
        <fullName evidence="2">DUF8039 domain-containing protein</fullName>
    </recommendedName>
</protein>
<keyword evidence="4" id="KW-1185">Reference proteome</keyword>
<feature type="compositionally biased region" description="Basic residues" evidence="1">
    <location>
        <begin position="85"/>
        <end position="96"/>
    </location>
</feature>
<comment type="caution">
    <text evidence="3">The sequence shown here is derived from an EMBL/GenBank/DDBJ whole genome shotgun (WGS) entry which is preliminary data.</text>
</comment>
<proteinExistence type="predicted"/>
<feature type="domain" description="DUF8039" evidence="2">
    <location>
        <begin position="7"/>
        <end position="60"/>
    </location>
</feature>
<dbReference type="Pfam" id="PF26133">
    <property type="entry name" value="DUF8039"/>
    <property type="match status" value="1"/>
</dbReference>
<dbReference type="OrthoDB" id="1426731at2759"/>
<dbReference type="Proteomes" id="UP000447434">
    <property type="component" value="Chromosome 3"/>
</dbReference>
<evidence type="ECO:0000259" key="2">
    <source>
        <dbReference type="Pfam" id="PF26133"/>
    </source>
</evidence>
<gene>
    <name evidence="3" type="ORF">Lalb_Chr03g0038641</name>
</gene>
<name>A0A6A4QWY3_LUPAL</name>
<dbReference type="InterPro" id="IPR058352">
    <property type="entry name" value="DUF8039"/>
</dbReference>
<feature type="region of interest" description="Disordered" evidence="1">
    <location>
        <begin position="72"/>
        <end position="107"/>
    </location>
</feature>
<reference evidence="4" key="1">
    <citation type="journal article" date="2020" name="Nat. Commun.">
        <title>Genome sequence of the cluster root forming white lupin.</title>
        <authorList>
            <person name="Hufnagel B."/>
            <person name="Marques A."/>
            <person name="Soriano A."/>
            <person name="Marques L."/>
            <person name="Divol F."/>
            <person name="Doumas P."/>
            <person name="Sallet E."/>
            <person name="Mancinotti D."/>
            <person name="Carrere S."/>
            <person name="Marande W."/>
            <person name="Arribat S."/>
            <person name="Keller J."/>
            <person name="Huneau C."/>
            <person name="Blein T."/>
            <person name="Aime D."/>
            <person name="Laguerre M."/>
            <person name="Taylor J."/>
            <person name="Schubert V."/>
            <person name="Nelson M."/>
            <person name="Geu-Flores F."/>
            <person name="Crespi M."/>
            <person name="Gallardo-Guerrero K."/>
            <person name="Delaux P.-M."/>
            <person name="Salse J."/>
            <person name="Berges H."/>
            <person name="Guyot R."/>
            <person name="Gouzy J."/>
            <person name="Peret B."/>
        </authorList>
    </citation>
    <scope>NUCLEOTIDE SEQUENCE [LARGE SCALE GENOMIC DNA]</scope>
    <source>
        <strain evidence="4">cv. Amiga</strain>
    </source>
</reference>
<evidence type="ECO:0000313" key="3">
    <source>
        <dbReference type="EMBL" id="KAE9617746.1"/>
    </source>
</evidence>
<dbReference type="AlphaFoldDB" id="A0A6A4QWY3"/>
<evidence type="ECO:0000256" key="1">
    <source>
        <dbReference type="SAM" id="MobiDB-lite"/>
    </source>
</evidence>
<accession>A0A6A4QWY3</accession>
<sequence length="152" mass="16839">MHNTWDAMLHNAQIPSHHVRISIYMVIEDDALLPIPLDENIITLGGALGSFVAWPVHLLNVVPSKENVIVEQSATSPPRVEPASKKTKVVKSKHKENKPQSKSSSGEVVSKKTNFCALLMKHVQKLPSDYIFVTSIPSPIFEFVANEYIGIT</sequence>
<dbReference type="EMBL" id="WOCE01000003">
    <property type="protein sequence ID" value="KAE9617746.1"/>
    <property type="molecule type" value="Genomic_DNA"/>
</dbReference>